<dbReference type="AlphaFoldDB" id="A0A1W6CVR0"/>
<feature type="compositionally biased region" description="Basic and acidic residues" evidence="1">
    <location>
        <begin position="1"/>
        <end position="12"/>
    </location>
</feature>
<dbReference type="Proteomes" id="UP000193017">
    <property type="component" value="Chromosome"/>
</dbReference>
<accession>A0A1W6CVR0</accession>
<proteinExistence type="predicted"/>
<protein>
    <submittedName>
        <fullName evidence="2">Uncharacterized protein</fullName>
    </submittedName>
</protein>
<dbReference type="EMBL" id="CP020612">
    <property type="protein sequence ID" value="ARJ68934.1"/>
    <property type="molecule type" value="Genomic_DNA"/>
</dbReference>
<dbReference type="KEGG" id="pcon:B0A89_04095"/>
<name>A0A1W6CVR0_9RHOB</name>
<evidence type="ECO:0000256" key="1">
    <source>
        <dbReference type="SAM" id="MobiDB-lite"/>
    </source>
</evidence>
<keyword evidence="3" id="KW-1185">Reference proteome</keyword>
<evidence type="ECO:0000313" key="2">
    <source>
        <dbReference type="EMBL" id="ARJ68934.1"/>
    </source>
</evidence>
<feature type="region of interest" description="Disordered" evidence="1">
    <location>
        <begin position="1"/>
        <end position="38"/>
    </location>
</feature>
<reference evidence="2 3" key="1">
    <citation type="submission" date="2017-03" db="EMBL/GenBank/DDBJ databases">
        <title>Genome sequence of Paracoccus contaminans isolated from a water microcosm.</title>
        <authorList>
            <person name="Aurass P."/>
            <person name="Karste S."/>
            <person name="Trost E."/>
            <person name="Glaeser S.P."/>
            <person name="Kaempfer P."/>
            <person name="Flieger A."/>
        </authorList>
    </citation>
    <scope>NUCLEOTIDE SEQUENCE [LARGE SCALE GENOMIC DNA]</scope>
    <source>
        <strain evidence="3">RKI 16-01929T\LMG 29738T\CCM 8701T\CIP 111112T</strain>
    </source>
</reference>
<evidence type="ECO:0000313" key="3">
    <source>
        <dbReference type="Proteomes" id="UP000193017"/>
    </source>
</evidence>
<sequence length="160" mass="17542">MKAPSREARDDPAGCGGAARRPIAGPRGGGGRLMGSRDRQMAELARIARLQADLELRRYAGYRGHAEAMRRHVEDTREELTAAMAAPASDRLDQWRLATALVGYRAGQLHQAEEALRRMQPALDAARAAAATAFGRAEAIAELRRLTARQEQEQKARRTS</sequence>
<gene>
    <name evidence="2" type="ORF">B0A89_04095</name>
</gene>
<organism evidence="2 3">
    <name type="scientific">Paracoccus contaminans</name>
    <dbReference type="NCBI Taxonomy" id="1945662"/>
    <lineage>
        <taxon>Bacteria</taxon>
        <taxon>Pseudomonadati</taxon>
        <taxon>Pseudomonadota</taxon>
        <taxon>Alphaproteobacteria</taxon>
        <taxon>Rhodobacterales</taxon>
        <taxon>Paracoccaceae</taxon>
        <taxon>Paracoccus</taxon>
    </lineage>
</organism>